<feature type="compositionally biased region" description="Basic and acidic residues" evidence="3">
    <location>
        <begin position="240"/>
        <end position="249"/>
    </location>
</feature>
<feature type="region of interest" description="Disordered" evidence="3">
    <location>
        <begin position="240"/>
        <end position="265"/>
    </location>
</feature>
<organism evidence="5 6">
    <name type="scientific">Salininema proteolyticum</name>
    <dbReference type="NCBI Taxonomy" id="1607685"/>
    <lineage>
        <taxon>Bacteria</taxon>
        <taxon>Bacillati</taxon>
        <taxon>Actinomycetota</taxon>
        <taxon>Actinomycetes</taxon>
        <taxon>Glycomycetales</taxon>
        <taxon>Glycomycetaceae</taxon>
        <taxon>Salininema</taxon>
    </lineage>
</organism>
<accession>A0ABV8TWE8</accession>
<evidence type="ECO:0000313" key="5">
    <source>
        <dbReference type="EMBL" id="MFC4334775.1"/>
    </source>
</evidence>
<dbReference type="PRINTS" id="PR00364">
    <property type="entry name" value="DISEASERSIST"/>
</dbReference>
<dbReference type="SUPFAM" id="SSF52540">
    <property type="entry name" value="P-loop containing nucleoside triphosphate hydrolases"/>
    <property type="match status" value="1"/>
</dbReference>
<dbReference type="InterPro" id="IPR016032">
    <property type="entry name" value="Sig_transdc_resp-reg_C-effctor"/>
</dbReference>
<sequence>MRVQLIESFSATVNGRALALPGTQAPRILALLAMESGRTVPHERIRSMLWPDRAPATADRQVSNQLSVLRGALRSAGFEGLTTRNRVCVLEGAATDIDLLDADVSTARALARERRFDQALPLLRRCAESIPDEPLGGLAGEAFHAESIRLLSLRNTLRLEIADCLRHAGGHREGAAVAASLFAADRLSGKVARILMDCLLGAGERAKALAVFEEHRTALSELLGIDPDAETADLHLRLLREESGRDGPRAEPTGPVPRELPASPHVFVGREAEIDELSHAMGEVRGTPGVVCLNGPGGMGKSSAAIQLAHREAGGYPDGQVYLDLQGHTPGSAPTAPEDALRSLLRSFGAPVAESADRRELVSLWRTASSAKRALLVFDNVRDSAQVRDLLPGSGECGVIVTSRRMLALPQACAAIRLEPLGPEESARLVGEYLGGERWDEHRESVERIVLACAGMPLALGIAAAECRQAGAGRTADFASRLEAETSRLKALEVDDFAVRASIAMSVAELEGTFGVDSDIVGLFRLLGQFPGTVLSVNAVASGLAVEPGEARTLLDRLVAYELASHDGDRYKVQGLIRAYSAERAPRDWFDEGRPVFVERLAGYYAATMDRAVRTRNPKLNPRSPTTGPGELPAGAVPESFADMSSAASWYGREEENFTALLAMSAPYPRTAPLWAVMALRAGQLHPDYGTSPRAVDRMIDRAASDPRLLDRRQLYAVRTARYMRLLRVGDGGGAAAEVDRYMTEADLDGVERAYCLSQKANGLYFAGRSTEAASVAEEAASLAVAVSSPEAEHYAFMFGSRALEAAGDHAGACRSADRCVDAADRVGQAPFTTDARRSRVFRYVRAGRVEEAAELLAGLGTGREGAPIPGRRERAEHLWAEGEVLRALGRADEAAARFAEAVTLLRRGGVLSDAEYRGLVRESAPEAPFPFSKTL</sequence>
<dbReference type="EMBL" id="JBHSDK010000009">
    <property type="protein sequence ID" value="MFC4334775.1"/>
    <property type="molecule type" value="Genomic_DNA"/>
</dbReference>
<gene>
    <name evidence="5" type="ORF">ACFPET_06150</name>
</gene>
<evidence type="ECO:0000259" key="4">
    <source>
        <dbReference type="SMART" id="SM01043"/>
    </source>
</evidence>
<proteinExistence type="predicted"/>
<keyword evidence="1" id="KW-0805">Transcription regulation</keyword>
<dbReference type="InterPro" id="IPR027417">
    <property type="entry name" value="P-loop_NTPase"/>
</dbReference>
<dbReference type="PANTHER" id="PTHR35807">
    <property type="entry name" value="TRANSCRIPTIONAL REGULATOR REDD-RELATED"/>
    <property type="match status" value="1"/>
</dbReference>
<comment type="caution">
    <text evidence="5">The sequence shown here is derived from an EMBL/GenBank/DDBJ whole genome shotgun (WGS) entry which is preliminary data.</text>
</comment>
<dbReference type="InterPro" id="IPR011990">
    <property type="entry name" value="TPR-like_helical_dom_sf"/>
</dbReference>
<dbReference type="InterPro" id="IPR041664">
    <property type="entry name" value="AAA_16"/>
</dbReference>
<evidence type="ECO:0000256" key="2">
    <source>
        <dbReference type="ARBA" id="ARBA00023163"/>
    </source>
</evidence>
<dbReference type="InterPro" id="IPR036388">
    <property type="entry name" value="WH-like_DNA-bd_sf"/>
</dbReference>
<feature type="domain" description="Bacterial transcriptional activator" evidence="4">
    <location>
        <begin position="95"/>
        <end position="239"/>
    </location>
</feature>
<dbReference type="Pfam" id="PF03704">
    <property type="entry name" value="BTAD"/>
    <property type="match status" value="1"/>
</dbReference>
<dbReference type="PANTHER" id="PTHR35807:SF1">
    <property type="entry name" value="TRANSCRIPTIONAL REGULATOR REDD"/>
    <property type="match status" value="1"/>
</dbReference>
<dbReference type="SUPFAM" id="SSF46894">
    <property type="entry name" value="C-terminal effector domain of the bipartite response regulators"/>
    <property type="match status" value="1"/>
</dbReference>
<dbReference type="InterPro" id="IPR051677">
    <property type="entry name" value="AfsR-DnrI-RedD_regulator"/>
</dbReference>
<name>A0ABV8TWE8_9ACTN</name>
<dbReference type="RefSeq" id="WP_380618801.1">
    <property type="nucleotide sequence ID" value="NZ_JBHSDK010000009.1"/>
</dbReference>
<keyword evidence="6" id="KW-1185">Reference proteome</keyword>
<dbReference type="Gene3D" id="3.40.50.300">
    <property type="entry name" value="P-loop containing nucleotide triphosphate hydrolases"/>
    <property type="match status" value="1"/>
</dbReference>
<dbReference type="SMART" id="SM01043">
    <property type="entry name" value="BTAD"/>
    <property type="match status" value="1"/>
</dbReference>
<dbReference type="Proteomes" id="UP001595823">
    <property type="component" value="Unassembled WGS sequence"/>
</dbReference>
<evidence type="ECO:0000313" key="6">
    <source>
        <dbReference type="Proteomes" id="UP001595823"/>
    </source>
</evidence>
<dbReference type="Pfam" id="PF13191">
    <property type="entry name" value="AAA_16"/>
    <property type="match status" value="1"/>
</dbReference>
<keyword evidence="2" id="KW-0804">Transcription</keyword>
<dbReference type="SUPFAM" id="SSF48452">
    <property type="entry name" value="TPR-like"/>
    <property type="match status" value="2"/>
</dbReference>
<evidence type="ECO:0000256" key="1">
    <source>
        <dbReference type="ARBA" id="ARBA00023015"/>
    </source>
</evidence>
<protein>
    <submittedName>
        <fullName evidence="5">BTAD domain-containing putative transcriptional regulator</fullName>
    </submittedName>
</protein>
<dbReference type="Gene3D" id="1.10.10.10">
    <property type="entry name" value="Winged helix-like DNA-binding domain superfamily/Winged helix DNA-binding domain"/>
    <property type="match status" value="1"/>
</dbReference>
<reference evidence="6" key="1">
    <citation type="journal article" date="2019" name="Int. J. Syst. Evol. Microbiol.">
        <title>The Global Catalogue of Microorganisms (GCM) 10K type strain sequencing project: providing services to taxonomists for standard genome sequencing and annotation.</title>
        <authorList>
            <consortium name="The Broad Institute Genomics Platform"/>
            <consortium name="The Broad Institute Genome Sequencing Center for Infectious Disease"/>
            <person name="Wu L."/>
            <person name="Ma J."/>
        </authorList>
    </citation>
    <scope>NUCLEOTIDE SEQUENCE [LARGE SCALE GENOMIC DNA]</scope>
    <source>
        <strain evidence="6">IBRC-M 10908</strain>
    </source>
</reference>
<evidence type="ECO:0000256" key="3">
    <source>
        <dbReference type="SAM" id="MobiDB-lite"/>
    </source>
</evidence>
<dbReference type="InterPro" id="IPR005158">
    <property type="entry name" value="BTAD"/>
</dbReference>
<dbReference type="Gene3D" id="1.25.40.10">
    <property type="entry name" value="Tetratricopeptide repeat domain"/>
    <property type="match status" value="1"/>
</dbReference>